<sequence length="372" mass="39758">MLPGLLFLGLACFGLPACEAQRPVVFGGTAPPGCRCVPLTDCPELRPRPGQRWTPDLTAAIQRLRCGFANRAIKVCCGGGQSSPTTKGPPPPTDLPRTCGDTNSIDRIFGGKNAPLGGNPWMVALGYSVPGPRGELKLSYECGATLVTRQHVVTAAHCVRPDDIGLLSLKQANIGEWNTDTDPDCFVSPATEKNICAPPVVVRQIAAATWHPQYNTDGKYNNDIAVVRFDRPVTFGSYIQPICIPNNLDPIIPASSELNPHALAVGWGRTEALGSSPVLQEIRLPLVDMQRCNASYLGILNENQICAGGVTGEDTCSLDSGSPLVTTGRFGDKNFLIGLTSYSPLLCGRNGSFGVYTAVHKYRDWIVQTLAV</sequence>
<feature type="region of interest" description="Disordered" evidence="9">
    <location>
        <begin position="80"/>
        <end position="99"/>
    </location>
</feature>
<dbReference type="RefSeq" id="XP_018008111.1">
    <property type="nucleotide sequence ID" value="XM_018152622.2"/>
</dbReference>
<evidence type="ECO:0000256" key="7">
    <source>
        <dbReference type="ARBA" id="ARBA00024195"/>
    </source>
</evidence>
<dbReference type="Pfam" id="PF00089">
    <property type="entry name" value="Trypsin"/>
    <property type="match status" value="1"/>
</dbReference>
<dbReference type="InterPro" id="IPR018114">
    <property type="entry name" value="TRYPSIN_HIS"/>
</dbReference>
<evidence type="ECO:0000256" key="6">
    <source>
        <dbReference type="ARBA" id="ARBA00023180"/>
    </source>
</evidence>
<dbReference type="PROSITE" id="PS50240">
    <property type="entry name" value="TRYPSIN_DOM"/>
    <property type="match status" value="1"/>
</dbReference>
<evidence type="ECO:0000313" key="12">
    <source>
        <dbReference type="RefSeq" id="XP_018008111.1"/>
    </source>
</evidence>
<dbReference type="AlphaFoldDB" id="A0A8B7N2Q0"/>
<proteinExistence type="inferred from homology"/>
<keyword evidence="2 8" id="KW-0732">Signal</keyword>
<feature type="domain" description="Peptidase S1" evidence="10">
    <location>
        <begin position="108"/>
        <end position="371"/>
    </location>
</feature>
<protein>
    <recommendedName>
        <fullName evidence="8">CLIP domain-containing serine protease</fullName>
        <ecNumber evidence="8">3.4.21.-</ecNumber>
    </recommendedName>
</protein>
<dbReference type="GO" id="GO:0005576">
    <property type="term" value="C:extracellular region"/>
    <property type="evidence" value="ECO:0007669"/>
    <property type="project" value="UniProtKB-SubCell"/>
</dbReference>
<dbReference type="Proteomes" id="UP000694843">
    <property type="component" value="Unplaced"/>
</dbReference>
<dbReference type="InterPro" id="IPR038565">
    <property type="entry name" value="CLIP_sf"/>
</dbReference>
<dbReference type="OrthoDB" id="6370098at2759"/>
<dbReference type="GO" id="GO:0006508">
    <property type="term" value="P:proteolysis"/>
    <property type="evidence" value="ECO:0007669"/>
    <property type="project" value="UniProtKB-KW"/>
</dbReference>
<dbReference type="SUPFAM" id="SSF50494">
    <property type="entry name" value="Trypsin-like serine proteases"/>
    <property type="match status" value="1"/>
</dbReference>
<comment type="domain">
    <text evidence="8">The clip domain consists of 35-55 residues which are 'knitted' together usually by 3 conserved disulfide bonds forming a clip-like compact structure.</text>
</comment>
<evidence type="ECO:0000256" key="4">
    <source>
        <dbReference type="ARBA" id="ARBA00022825"/>
    </source>
</evidence>
<dbReference type="Gene3D" id="3.30.1640.30">
    <property type="match status" value="1"/>
</dbReference>
<dbReference type="Gene3D" id="2.40.10.10">
    <property type="entry name" value="Trypsin-like serine proteases"/>
    <property type="match status" value="2"/>
</dbReference>
<evidence type="ECO:0000256" key="1">
    <source>
        <dbReference type="ARBA" id="ARBA00022670"/>
    </source>
</evidence>
<dbReference type="InterPro" id="IPR001254">
    <property type="entry name" value="Trypsin_dom"/>
</dbReference>
<dbReference type="CDD" id="cd00190">
    <property type="entry name" value="Tryp_SPc"/>
    <property type="match status" value="1"/>
</dbReference>
<evidence type="ECO:0000313" key="11">
    <source>
        <dbReference type="Proteomes" id="UP000694843"/>
    </source>
</evidence>
<name>A0A8B7N2Q0_HYAAZ</name>
<reference evidence="12" key="1">
    <citation type="submission" date="2025-08" db="UniProtKB">
        <authorList>
            <consortium name="RefSeq"/>
        </authorList>
    </citation>
    <scope>IDENTIFICATION</scope>
    <source>
        <tissue evidence="12">Whole organism</tissue>
    </source>
</reference>
<dbReference type="GO" id="GO:0004252">
    <property type="term" value="F:serine-type endopeptidase activity"/>
    <property type="evidence" value="ECO:0007669"/>
    <property type="project" value="UniProtKB-UniRule"/>
</dbReference>
<keyword evidence="8" id="KW-0964">Secreted</keyword>
<dbReference type="InterPro" id="IPR022700">
    <property type="entry name" value="CLIP"/>
</dbReference>
<evidence type="ECO:0000259" key="10">
    <source>
        <dbReference type="PROSITE" id="PS50240"/>
    </source>
</evidence>
<dbReference type="EC" id="3.4.21.-" evidence="8"/>
<dbReference type="PANTHER" id="PTHR24256">
    <property type="entry name" value="TRYPTASE-RELATED"/>
    <property type="match status" value="1"/>
</dbReference>
<dbReference type="GeneID" id="108665816"/>
<dbReference type="InterPro" id="IPR001314">
    <property type="entry name" value="Peptidase_S1A"/>
</dbReference>
<keyword evidence="3 8" id="KW-0378">Hydrolase</keyword>
<keyword evidence="5" id="KW-1015">Disulfide bond</keyword>
<dbReference type="InterPro" id="IPR051487">
    <property type="entry name" value="Ser/Thr_Proteases_Immune/Dev"/>
</dbReference>
<feature type="signal peptide" evidence="8">
    <location>
        <begin position="1"/>
        <end position="20"/>
    </location>
</feature>
<evidence type="ECO:0000256" key="5">
    <source>
        <dbReference type="ARBA" id="ARBA00023157"/>
    </source>
</evidence>
<comment type="subcellular location">
    <subcellularLocation>
        <location evidence="8">Secreted</location>
    </subcellularLocation>
</comment>
<gene>
    <name evidence="12" type="primary">LOC108665816</name>
</gene>
<feature type="chain" id="PRO_5041015472" description="CLIP domain-containing serine protease" evidence="8">
    <location>
        <begin position="21"/>
        <end position="372"/>
    </location>
</feature>
<evidence type="ECO:0000256" key="3">
    <source>
        <dbReference type="ARBA" id="ARBA00022801"/>
    </source>
</evidence>
<dbReference type="PRINTS" id="PR00722">
    <property type="entry name" value="CHYMOTRYPSIN"/>
</dbReference>
<dbReference type="SMART" id="SM00020">
    <property type="entry name" value="Tryp_SPc"/>
    <property type="match status" value="1"/>
</dbReference>
<evidence type="ECO:0000256" key="2">
    <source>
        <dbReference type="ARBA" id="ARBA00022729"/>
    </source>
</evidence>
<keyword evidence="1 8" id="KW-0645">Protease</keyword>
<evidence type="ECO:0000256" key="9">
    <source>
        <dbReference type="SAM" id="MobiDB-lite"/>
    </source>
</evidence>
<dbReference type="InterPro" id="IPR043504">
    <property type="entry name" value="Peptidase_S1_PA_chymotrypsin"/>
</dbReference>
<accession>A0A8B7N2Q0</accession>
<keyword evidence="11" id="KW-1185">Reference proteome</keyword>
<dbReference type="Pfam" id="PF12032">
    <property type="entry name" value="CLIP"/>
    <property type="match status" value="1"/>
</dbReference>
<comment type="similarity">
    <text evidence="7 8">Belongs to the peptidase S1 family. CLIP subfamily.</text>
</comment>
<dbReference type="InterPro" id="IPR009003">
    <property type="entry name" value="Peptidase_S1_PA"/>
</dbReference>
<organism evidence="11 12">
    <name type="scientific">Hyalella azteca</name>
    <name type="common">Amphipod</name>
    <dbReference type="NCBI Taxonomy" id="294128"/>
    <lineage>
        <taxon>Eukaryota</taxon>
        <taxon>Metazoa</taxon>
        <taxon>Ecdysozoa</taxon>
        <taxon>Arthropoda</taxon>
        <taxon>Crustacea</taxon>
        <taxon>Multicrustacea</taxon>
        <taxon>Malacostraca</taxon>
        <taxon>Eumalacostraca</taxon>
        <taxon>Peracarida</taxon>
        <taxon>Amphipoda</taxon>
        <taxon>Senticaudata</taxon>
        <taxon>Talitrida</taxon>
        <taxon>Talitroidea</taxon>
        <taxon>Hyalellidae</taxon>
        <taxon>Hyalella</taxon>
    </lineage>
</organism>
<dbReference type="PROSITE" id="PS00134">
    <property type="entry name" value="TRYPSIN_HIS"/>
    <property type="match status" value="1"/>
</dbReference>
<keyword evidence="4 8" id="KW-0720">Serine protease</keyword>
<dbReference type="FunFam" id="2.40.10.10:FF:000028">
    <property type="entry name" value="Serine protease easter"/>
    <property type="match status" value="1"/>
</dbReference>
<evidence type="ECO:0000256" key="8">
    <source>
        <dbReference type="RuleBase" id="RU366078"/>
    </source>
</evidence>
<keyword evidence="6" id="KW-0325">Glycoprotein</keyword>